<dbReference type="STRING" id="573570.F7310_06660"/>
<keyword evidence="3" id="KW-1185">Reference proteome</keyword>
<dbReference type="AlphaFoldDB" id="A0A1L4BT78"/>
<gene>
    <name evidence="2" type="ORF">F7310_06660</name>
</gene>
<dbReference type="KEGG" id="frx:F7310_06660"/>
<feature type="chain" id="PRO_5013222053" description="GcvH1, glycine cleavage system protein H" evidence="1">
    <location>
        <begin position="22"/>
        <end position="99"/>
    </location>
</feature>
<feature type="signal peptide" evidence="1">
    <location>
        <begin position="1"/>
        <end position="21"/>
    </location>
</feature>
<reference evidence="2 3" key="1">
    <citation type="journal article" date="2016" name="Appl. Environ. Microbiol.">
        <title>Whole genome relationships among Francisella bacteria of diverse origin define new species and provide specific regions for detection.</title>
        <authorList>
            <person name="Challacombe J.F."/>
            <person name="Petersen J.M."/>
            <person name="Gallegos-Graves V."/>
            <person name="Hodge D."/>
            <person name="Pillai S."/>
            <person name="Kuske C.R."/>
        </authorList>
    </citation>
    <scope>NUCLEOTIDE SEQUENCE [LARGE SCALE GENOMIC DNA]</scope>
    <source>
        <strain evidence="3">TX07-7310</strain>
    </source>
</reference>
<evidence type="ECO:0000313" key="2">
    <source>
        <dbReference type="EMBL" id="API87056.1"/>
    </source>
</evidence>
<dbReference type="Proteomes" id="UP000184222">
    <property type="component" value="Chromosome"/>
</dbReference>
<protein>
    <recommendedName>
        <fullName evidence="4">GcvH1, glycine cleavage system protein H</fullName>
    </recommendedName>
</protein>
<organism evidence="2 3">
    <name type="scientific">Francisella uliginis</name>
    <dbReference type="NCBI Taxonomy" id="573570"/>
    <lineage>
        <taxon>Bacteria</taxon>
        <taxon>Pseudomonadati</taxon>
        <taxon>Pseudomonadota</taxon>
        <taxon>Gammaproteobacteria</taxon>
        <taxon>Thiotrichales</taxon>
        <taxon>Francisellaceae</taxon>
        <taxon>Francisella</taxon>
    </lineage>
</organism>
<proteinExistence type="predicted"/>
<sequence>MLSKNYFVLVFLFFLSFNTFASQKYLDYCKIYNPKKGIEYETHTKISVDFCKYYLRLCNEKYNNKCRAVMNGYQGLYNTNKVIATMHVLYNDDFDRRDN</sequence>
<evidence type="ECO:0000256" key="1">
    <source>
        <dbReference type="SAM" id="SignalP"/>
    </source>
</evidence>
<dbReference type="RefSeq" id="WP_072712703.1">
    <property type="nucleotide sequence ID" value="NZ_CP016796.1"/>
</dbReference>
<name>A0A1L4BT78_9GAMM</name>
<dbReference type="EMBL" id="CP016796">
    <property type="protein sequence ID" value="API87056.1"/>
    <property type="molecule type" value="Genomic_DNA"/>
</dbReference>
<evidence type="ECO:0000313" key="3">
    <source>
        <dbReference type="Proteomes" id="UP000184222"/>
    </source>
</evidence>
<evidence type="ECO:0008006" key="4">
    <source>
        <dbReference type="Google" id="ProtNLM"/>
    </source>
</evidence>
<accession>A0A1L4BT78</accession>
<keyword evidence="1" id="KW-0732">Signal</keyword>
<dbReference type="OrthoDB" id="5605586at2"/>